<reference evidence="1 2" key="1">
    <citation type="journal article" date="2019" name="Genome Biol. Evol.">
        <title>Insights into the evolution of the New World diploid cottons (Gossypium, subgenus Houzingenia) based on genome sequencing.</title>
        <authorList>
            <person name="Grover C.E."/>
            <person name="Arick M.A. 2nd"/>
            <person name="Thrash A."/>
            <person name="Conover J.L."/>
            <person name="Sanders W.S."/>
            <person name="Peterson D.G."/>
            <person name="Frelichowski J.E."/>
            <person name="Scheffler J.A."/>
            <person name="Scheffler B.E."/>
            <person name="Wendel J.F."/>
        </authorList>
    </citation>
    <scope>NUCLEOTIDE SEQUENCE [LARGE SCALE GENOMIC DNA]</scope>
    <source>
        <strain evidence="1">8</strain>
        <tissue evidence="1">Leaf</tissue>
    </source>
</reference>
<dbReference type="Proteomes" id="UP000593578">
    <property type="component" value="Unassembled WGS sequence"/>
</dbReference>
<organism evidence="1 2">
    <name type="scientific">Gossypium raimondii</name>
    <name type="common">Peruvian cotton</name>
    <name type="synonym">Gossypium klotzschianum subsp. raimondii</name>
    <dbReference type="NCBI Taxonomy" id="29730"/>
    <lineage>
        <taxon>Eukaryota</taxon>
        <taxon>Viridiplantae</taxon>
        <taxon>Streptophyta</taxon>
        <taxon>Embryophyta</taxon>
        <taxon>Tracheophyta</taxon>
        <taxon>Spermatophyta</taxon>
        <taxon>Magnoliopsida</taxon>
        <taxon>eudicotyledons</taxon>
        <taxon>Gunneridae</taxon>
        <taxon>Pentapetalae</taxon>
        <taxon>rosids</taxon>
        <taxon>malvids</taxon>
        <taxon>Malvales</taxon>
        <taxon>Malvaceae</taxon>
        <taxon>Malvoideae</taxon>
        <taxon>Gossypium</taxon>
    </lineage>
</organism>
<evidence type="ECO:0000313" key="1">
    <source>
        <dbReference type="EMBL" id="MBA0590266.1"/>
    </source>
</evidence>
<comment type="caution">
    <text evidence="1">The sequence shown here is derived from an EMBL/GenBank/DDBJ whole genome shotgun (WGS) entry which is preliminary data.</text>
</comment>
<sequence length="51" mass="5526">MVGVHANLGSGRCGESHTIQIALLPTWRITIGPTTITQALIDSHYQGRIIK</sequence>
<evidence type="ECO:0000313" key="2">
    <source>
        <dbReference type="Proteomes" id="UP000593578"/>
    </source>
</evidence>
<name>A0A7J8PMD0_GOSRA</name>
<gene>
    <name evidence="1" type="ORF">Gorai_018979</name>
</gene>
<accession>A0A7J8PMD0</accession>
<protein>
    <submittedName>
        <fullName evidence="1">Uncharacterized protein</fullName>
    </submittedName>
</protein>
<proteinExistence type="predicted"/>
<dbReference type="EMBL" id="JABEZZ010000007">
    <property type="protein sequence ID" value="MBA0590266.1"/>
    <property type="molecule type" value="Genomic_DNA"/>
</dbReference>
<dbReference type="AlphaFoldDB" id="A0A7J8PMD0"/>